<comment type="caution">
    <text evidence="7">The sequence shown here is derived from an EMBL/GenBank/DDBJ whole genome shotgun (WGS) entry which is preliminary data.</text>
</comment>
<dbReference type="NCBIfam" id="TIGR02937">
    <property type="entry name" value="sigma70-ECF"/>
    <property type="match status" value="1"/>
</dbReference>
<evidence type="ECO:0000259" key="5">
    <source>
        <dbReference type="Pfam" id="PF04542"/>
    </source>
</evidence>
<name>A0A6A8A9K1_9HYPH</name>
<dbReference type="InterPro" id="IPR013325">
    <property type="entry name" value="RNA_pol_sigma_r2"/>
</dbReference>
<evidence type="ECO:0000256" key="2">
    <source>
        <dbReference type="ARBA" id="ARBA00023015"/>
    </source>
</evidence>
<comment type="similarity">
    <text evidence="1">Belongs to the sigma-70 factor family. ECF subfamily.</text>
</comment>
<reference evidence="7 8" key="1">
    <citation type="submission" date="2019-11" db="EMBL/GenBank/DDBJ databases">
        <title>Genome analysis of Rhizobacterium cereale a novel genus and species isolated from maize roots in North Spain.</title>
        <authorList>
            <person name="Menendez E."/>
            <person name="Flores-Felix J.D."/>
            <person name="Ramirez-Bahena M.-H."/>
            <person name="Igual J.M."/>
            <person name="Garcia-Fraile P."/>
            <person name="Peix A."/>
            <person name="Velazquez E."/>
        </authorList>
    </citation>
    <scope>NUCLEOTIDE SEQUENCE [LARGE SCALE GENOMIC DNA]</scope>
    <source>
        <strain evidence="7 8">RZME27</strain>
    </source>
</reference>
<dbReference type="Gene3D" id="1.10.1740.10">
    <property type="match status" value="1"/>
</dbReference>
<dbReference type="SUPFAM" id="SSF88659">
    <property type="entry name" value="Sigma3 and sigma4 domains of RNA polymerase sigma factors"/>
    <property type="match status" value="1"/>
</dbReference>
<keyword evidence="8" id="KW-1185">Reference proteome</keyword>
<dbReference type="NCBIfam" id="NF009164">
    <property type="entry name" value="PRK12511.1"/>
    <property type="match status" value="1"/>
</dbReference>
<protein>
    <submittedName>
        <fullName evidence="7">Sigma-70 family RNA polymerase sigma factor</fullName>
    </submittedName>
</protein>
<accession>A0A6A8A9K1</accession>
<dbReference type="RefSeq" id="WP_153355597.1">
    <property type="nucleotide sequence ID" value="NZ_JAYKOO010000009.1"/>
</dbReference>
<dbReference type="Gene3D" id="1.10.10.10">
    <property type="entry name" value="Winged helix-like DNA-binding domain superfamily/Winged helix DNA-binding domain"/>
    <property type="match status" value="1"/>
</dbReference>
<dbReference type="InterPro" id="IPR014284">
    <property type="entry name" value="RNA_pol_sigma-70_dom"/>
</dbReference>
<organism evidence="7 8">
    <name type="scientific">Endobacterium cereale</name>
    <dbReference type="NCBI Taxonomy" id="2663029"/>
    <lineage>
        <taxon>Bacteria</taxon>
        <taxon>Pseudomonadati</taxon>
        <taxon>Pseudomonadota</taxon>
        <taxon>Alphaproteobacteria</taxon>
        <taxon>Hyphomicrobiales</taxon>
        <taxon>Rhizobiaceae</taxon>
        <taxon>Endobacterium</taxon>
    </lineage>
</organism>
<keyword evidence="4" id="KW-0804">Transcription</keyword>
<keyword evidence="3" id="KW-0731">Sigma factor</keyword>
<dbReference type="InterPro" id="IPR036388">
    <property type="entry name" value="WH-like_DNA-bd_sf"/>
</dbReference>
<dbReference type="SUPFAM" id="SSF88946">
    <property type="entry name" value="Sigma2 domain of RNA polymerase sigma factors"/>
    <property type="match status" value="1"/>
</dbReference>
<dbReference type="CDD" id="cd06171">
    <property type="entry name" value="Sigma70_r4"/>
    <property type="match status" value="1"/>
</dbReference>
<evidence type="ECO:0000256" key="1">
    <source>
        <dbReference type="ARBA" id="ARBA00010641"/>
    </source>
</evidence>
<feature type="domain" description="RNA polymerase sigma-70 region 2" evidence="5">
    <location>
        <begin position="15"/>
        <end position="75"/>
    </location>
</feature>
<dbReference type="InterPro" id="IPR007627">
    <property type="entry name" value="RNA_pol_sigma70_r2"/>
</dbReference>
<dbReference type="PANTHER" id="PTHR43133">
    <property type="entry name" value="RNA POLYMERASE ECF-TYPE SIGMA FACTO"/>
    <property type="match status" value="1"/>
</dbReference>
<evidence type="ECO:0000259" key="6">
    <source>
        <dbReference type="Pfam" id="PF08281"/>
    </source>
</evidence>
<evidence type="ECO:0000256" key="4">
    <source>
        <dbReference type="ARBA" id="ARBA00023163"/>
    </source>
</evidence>
<dbReference type="InterPro" id="IPR013324">
    <property type="entry name" value="RNA_pol_sigma_r3/r4-like"/>
</dbReference>
<evidence type="ECO:0000313" key="7">
    <source>
        <dbReference type="EMBL" id="MQY47973.1"/>
    </source>
</evidence>
<dbReference type="GO" id="GO:0006352">
    <property type="term" value="P:DNA-templated transcription initiation"/>
    <property type="evidence" value="ECO:0007669"/>
    <property type="project" value="InterPro"/>
</dbReference>
<dbReference type="AlphaFoldDB" id="A0A6A8A9K1"/>
<feature type="domain" description="RNA polymerase sigma factor 70 region 4 type 2" evidence="6">
    <location>
        <begin position="103"/>
        <end position="155"/>
    </location>
</feature>
<dbReference type="PANTHER" id="PTHR43133:SF25">
    <property type="entry name" value="RNA POLYMERASE SIGMA FACTOR RFAY-RELATED"/>
    <property type="match status" value="1"/>
</dbReference>
<dbReference type="GO" id="GO:0003677">
    <property type="term" value="F:DNA binding"/>
    <property type="evidence" value="ECO:0007669"/>
    <property type="project" value="InterPro"/>
</dbReference>
<dbReference type="InterPro" id="IPR039425">
    <property type="entry name" value="RNA_pol_sigma-70-like"/>
</dbReference>
<dbReference type="Pfam" id="PF08281">
    <property type="entry name" value="Sigma70_r4_2"/>
    <property type="match status" value="1"/>
</dbReference>
<sequence length="181" mass="20661">MSNKRQPFDVLAQLSSLRRYARSLVRHPDDAEDLVHDALVRAYERKATFRTGGNLRNWLLSIVHNTHIDRLRRAKSLDRRHDDAAYLIDTVEQADPSHSIRLKQLRDAFHGLPDEQRDALHLVAIEGLSYQEAATALSIPVGTLMSRISRAREKLRAFEEGRRNATPSHLKIIGGGRDETR</sequence>
<keyword evidence="2" id="KW-0805">Transcription regulation</keyword>
<dbReference type="InterPro" id="IPR013249">
    <property type="entry name" value="RNA_pol_sigma70_r4_t2"/>
</dbReference>
<evidence type="ECO:0000313" key="8">
    <source>
        <dbReference type="Proteomes" id="UP000435138"/>
    </source>
</evidence>
<gene>
    <name evidence="7" type="ORF">GAO09_18205</name>
</gene>
<dbReference type="GO" id="GO:0016987">
    <property type="term" value="F:sigma factor activity"/>
    <property type="evidence" value="ECO:0007669"/>
    <property type="project" value="UniProtKB-KW"/>
</dbReference>
<dbReference type="Pfam" id="PF04542">
    <property type="entry name" value="Sigma70_r2"/>
    <property type="match status" value="1"/>
</dbReference>
<proteinExistence type="inferred from homology"/>
<evidence type="ECO:0000256" key="3">
    <source>
        <dbReference type="ARBA" id="ARBA00023082"/>
    </source>
</evidence>
<dbReference type="EMBL" id="WIXI01000046">
    <property type="protein sequence ID" value="MQY47973.1"/>
    <property type="molecule type" value="Genomic_DNA"/>
</dbReference>
<dbReference type="Proteomes" id="UP000435138">
    <property type="component" value="Unassembled WGS sequence"/>
</dbReference>